<dbReference type="RefSeq" id="WP_123066293.1">
    <property type="nucleotide sequence ID" value="NZ_RIAS01000015.1"/>
</dbReference>
<dbReference type="EMBL" id="RIAS01000015">
    <property type="protein sequence ID" value="KAA8786589.1"/>
    <property type="molecule type" value="Genomic_DNA"/>
</dbReference>
<accession>A0A5M9WYL8</accession>
<proteinExistence type="predicted"/>
<sequence>MRKQMQVYSSVKAIVQDLKKDLELSNESEVIAYMYTIFNSRRKSITLDEHRAALQATRDIINQSTM</sequence>
<dbReference type="OrthoDB" id="9934568at2"/>
<gene>
    <name evidence="1" type="ORF">EC604_22430</name>
</gene>
<dbReference type="AlphaFoldDB" id="A0A5M9WYL8"/>
<protein>
    <submittedName>
        <fullName evidence="1">Uncharacterized protein</fullName>
    </submittedName>
</protein>
<reference evidence="1 2" key="1">
    <citation type="journal article" date="2019" name="J. Ind. Microbiol. Biotechnol.">
        <title>Paenibacillus amylolyticus 27C64 has a diverse set of carbohydrate-active enzymes and complete pectin deconstruction system.</title>
        <authorList>
            <person name="Keggi C."/>
            <person name="Doran-Peterson J."/>
        </authorList>
    </citation>
    <scope>NUCLEOTIDE SEQUENCE [LARGE SCALE GENOMIC DNA]</scope>
    <source>
        <strain evidence="1 2">27C64</strain>
    </source>
</reference>
<dbReference type="Proteomes" id="UP000323664">
    <property type="component" value="Unassembled WGS sequence"/>
</dbReference>
<evidence type="ECO:0000313" key="2">
    <source>
        <dbReference type="Proteomes" id="UP000323664"/>
    </source>
</evidence>
<evidence type="ECO:0000313" key="1">
    <source>
        <dbReference type="EMBL" id="KAA8786589.1"/>
    </source>
</evidence>
<organism evidence="1 2">
    <name type="scientific">Paenibacillus amylolyticus</name>
    <dbReference type="NCBI Taxonomy" id="1451"/>
    <lineage>
        <taxon>Bacteria</taxon>
        <taxon>Bacillati</taxon>
        <taxon>Bacillota</taxon>
        <taxon>Bacilli</taxon>
        <taxon>Bacillales</taxon>
        <taxon>Paenibacillaceae</taxon>
        <taxon>Paenibacillus</taxon>
    </lineage>
</organism>
<name>A0A5M9WYL8_PAEAM</name>
<comment type="caution">
    <text evidence="1">The sequence shown here is derived from an EMBL/GenBank/DDBJ whole genome shotgun (WGS) entry which is preliminary data.</text>
</comment>